<dbReference type="Proteomes" id="UP001056384">
    <property type="component" value="Chromosome 1"/>
</dbReference>
<evidence type="ECO:0000313" key="2">
    <source>
        <dbReference type="Proteomes" id="UP001056384"/>
    </source>
</evidence>
<name>A0A9Q9AJ77_9PEZI</name>
<gene>
    <name evidence="1" type="ORF">Slin15195_G004770</name>
</gene>
<accession>A0A9Q9AJ77</accession>
<dbReference type="OrthoDB" id="194443at2759"/>
<proteinExistence type="predicted"/>
<sequence length="302" mass="34440">MPSPPRSTAGNKRKRNDVEIELEETKKKVITLESQLTRCRAPLSKAPKLAQQILFLFVGPEPQFMTLHTNILPKIVCDYLYTITSRPRGFIHLVDLDPQLFALYRLYLYTGQVWSQWDGDTDVEDDGQRATHEDCEWHRLMLLYVLAMTLRDETFANKIIDSIVEKVDETDRYPTDLATEVWESTSEGDRLRKLIVDLHVWKGQGTGVRRPHADQDGPDAFLDMVRLGLQRAGHRVSLASITQPWETAGSRCAVYHSHKRTEYCSIEVLDLTEAGDVYEYGAQLATQPKSPASRPQAPYPTP</sequence>
<reference evidence="1" key="1">
    <citation type="submission" date="2022-06" db="EMBL/GenBank/DDBJ databases">
        <title>Complete genome sequences of two strains of the flax pathogen Septoria linicola.</title>
        <authorList>
            <person name="Lapalu N."/>
            <person name="Simon A."/>
            <person name="Demenou B."/>
            <person name="Paumier D."/>
            <person name="Guillot M.-P."/>
            <person name="Gout L."/>
            <person name="Valade R."/>
        </authorList>
    </citation>
    <scope>NUCLEOTIDE SEQUENCE</scope>
    <source>
        <strain evidence="1">SE15195</strain>
    </source>
</reference>
<organism evidence="1 2">
    <name type="scientific">Septoria linicola</name>
    <dbReference type="NCBI Taxonomy" id="215465"/>
    <lineage>
        <taxon>Eukaryota</taxon>
        <taxon>Fungi</taxon>
        <taxon>Dikarya</taxon>
        <taxon>Ascomycota</taxon>
        <taxon>Pezizomycotina</taxon>
        <taxon>Dothideomycetes</taxon>
        <taxon>Dothideomycetidae</taxon>
        <taxon>Mycosphaerellales</taxon>
        <taxon>Mycosphaerellaceae</taxon>
        <taxon>Septoria</taxon>
    </lineage>
</organism>
<dbReference type="AlphaFoldDB" id="A0A9Q9AJ77"/>
<evidence type="ECO:0000313" key="1">
    <source>
        <dbReference type="EMBL" id="USW47158.1"/>
    </source>
</evidence>
<keyword evidence="2" id="KW-1185">Reference proteome</keyword>
<dbReference type="EMBL" id="CP099418">
    <property type="protein sequence ID" value="USW47158.1"/>
    <property type="molecule type" value="Genomic_DNA"/>
</dbReference>
<evidence type="ECO:0008006" key="3">
    <source>
        <dbReference type="Google" id="ProtNLM"/>
    </source>
</evidence>
<protein>
    <recommendedName>
        <fullName evidence="3">BTB domain-containing protein</fullName>
    </recommendedName>
</protein>